<dbReference type="InterPro" id="IPR015915">
    <property type="entry name" value="Kelch-typ_b-propeller"/>
</dbReference>
<sequence>MPRQQQPPLQRVISFLFLVALTTQVSLAASISPASVNSVAVLLKDTIWVYGGGRQGSNTFTSLEVSSAWSVNSPPWNNKTKDVADISPLSVNSAIFLTVDNTSLYFYEEDLTEDSIKSAQQKLWKYDTIQTNWKIISSIDSNVRPLIHTPVIWDIFGTAWIWGGYNSENEFVSDMFEFSQDRLKWRQLSGQQTPQITSGNYTMTLVPNNSIFIIGGMTMQDESNDPVSMADILVFDTLLCTWKTYEATGKIPRGRSGHTALLGNLFQDFLPRRCRAIGPDGRSIIMYGGAFSETVFGDVHVLDTQNFTWTIKNTTGSQLARVAHTAVLVGNQMIVMGGLATQNKFGGDTYCNDTIVLDIDRWVWLERFTPPSSSSTTTSAIASATVTGSSTSLTPVAPLCGTTCLVVGALICIGLGMLVVPIVTSVLLFIRHHRLRWCRRPRSGGRMVACLPFMKDPRDLPRLNNEYTVTTTVRTNEESNTDTILQIPGDVVSFKPDERMVKPDDMPWLSKPHRTSASTIGFPNDNIVKRKTY</sequence>
<keyword evidence="1" id="KW-0472">Membrane</keyword>
<evidence type="ECO:0000256" key="1">
    <source>
        <dbReference type="SAM" id="Phobius"/>
    </source>
</evidence>
<evidence type="ECO:0000313" key="4">
    <source>
        <dbReference type="Proteomes" id="UP000274822"/>
    </source>
</evidence>
<dbReference type="Gene3D" id="2.120.10.80">
    <property type="entry name" value="Kelch-type beta propeller"/>
    <property type="match status" value="2"/>
</dbReference>
<protein>
    <recommendedName>
        <fullName evidence="5">Galactose oxidase</fullName>
    </recommendedName>
</protein>
<dbReference type="InterPro" id="IPR011043">
    <property type="entry name" value="Gal_Oxase/kelch_b-propeller"/>
</dbReference>
<comment type="caution">
    <text evidence="3">The sequence shown here is derived from an EMBL/GenBank/DDBJ whole genome shotgun (WGS) entry which is preliminary data.</text>
</comment>
<keyword evidence="4" id="KW-1185">Reference proteome</keyword>
<evidence type="ECO:0000256" key="2">
    <source>
        <dbReference type="SAM" id="SignalP"/>
    </source>
</evidence>
<dbReference type="Proteomes" id="UP000274822">
    <property type="component" value="Unassembled WGS sequence"/>
</dbReference>
<dbReference type="GO" id="GO:0005737">
    <property type="term" value="C:cytoplasm"/>
    <property type="evidence" value="ECO:0007669"/>
    <property type="project" value="TreeGrafter"/>
</dbReference>
<organism evidence="3 4">
    <name type="scientific">Jimgerdemannia flammicorona</name>
    <dbReference type="NCBI Taxonomy" id="994334"/>
    <lineage>
        <taxon>Eukaryota</taxon>
        <taxon>Fungi</taxon>
        <taxon>Fungi incertae sedis</taxon>
        <taxon>Mucoromycota</taxon>
        <taxon>Mucoromycotina</taxon>
        <taxon>Endogonomycetes</taxon>
        <taxon>Endogonales</taxon>
        <taxon>Endogonaceae</taxon>
        <taxon>Jimgerdemannia</taxon>
    </lineage>
</organism>
<dbReference type="AlphaFoldDB" id="A0A433QKN6"/>
<keyword evidence="1" id="KW-1133">Transmembrane helix</keyword>
<dbReference type="Pfam" id="PF24681">
    <property type="entry name" value="Kelch_KLHDC2_KLHL20_DRC7"/>
    <property type="match status" value="2"/>
</dbReference>
<keyword evidence="2" id="KW-0732">Signal</keyword>
<accession>A0A433QKN6</accession>
<proteinExistence type="predicted"/>
<dbReference type="PANTHER" id="PTHR46461:SF1">
    <property type="entry name" value="KELCH DOMAIN-CONTAINING PROTEIN 3"/>
    <property type="match status" value="1"/>
</dbReference>
<dbReference type="SUPFAM" id="SSF50965">
    <property type="entry name" value="Galactose oxidase, central domain"/>
    <property type="match status" value="1"/>
</dbReference>
<reference evidence="3 4" key="1">
    <citation type="journal article" date="2018" name="New Phytol.">
        <title>Phylogenomics of Endogonaceae and evolution of mycorrhizas within Mucoromycota.</title>
        <authorList>
            <person name="Chang Y."/>
            <person name="Desiro A."/>
            <person name="Na H."/>
            <person name="Sandor L."/>
            <person name="Lipzen A."/>
            <person name="Clum A."/>
            <person name="Barry K."/>
            <person name="Grigoriev I.V."/>
            <person name="Martin F.M."/>
            <person name="Stajich J.E."/>
            <person name="Smith M.E."/>
            <person name="Bonito G."/>
            <person name="Spatafora J.W."/>
        </authorList>
    </citation>
    <scope>NUCLEOTIDE SEQUENCE [LARGE SCALE GENOMIC DNA]</scope>
    <source>
        <strain evidence="3 4">AD002</strain>
    </source>
</reference>
<feature type="signal peptide" evidence="2">
    <location>
        <begin position="1"/>
        <end position="28"/>
    </location>
</feature>
<keyword evidence="1" id="KW-0812">Transmembrane</keyword>
<gene>
    <name evidence="3" type="ORF">BC938DRAFT_479541</name>
</gene>
<dbReference type="EMBL" id="RBNJ01004009">
    <property type="protein sequence ID" value="RUS30328.1"/>
    <property type="molecule type" value="Genomic_DNA"/>
</dbReference>
<evidence type="ECO:0000313" key="3">
    <source>
        <dbReference type="EMBL" id="RUS30328.1"/>
    </source>
</evidence>
<dbReference type="GO" id="GO:0003682">
    <property type="term" value="F:chromatin binding"/>
    <property type="evidence" value="ECO:0007669"/>
    <property type="project" value="InterPro"/>
</dbReference>
<feature type="transmembrane region" description="Helical" evidence="1">
    <location>
        <begin position="405"/>
        <end position="430"/>
    </location>
</feature>
<dbReference type="InterPro" id="IPR052637">
    <property type="entry name" value="KLHDC3-like"/>
</dbReference>
<evidence type="ECO:0008006" key="5">
    <source>
        <dbReference type="Google" id="ProtNLM"/>
    </source>
</evidence>
<feature type="chain" id="PRO_5019587765" description="Galactose oxidase" evidence="2">
    <location>
        <begin position="29"/>
        <end position="533"/>
    </location>
</feature>
<dbReference type="PANTHER" id="PTHR46461">
    <property type="entry name" value="KELCH DOMAIN-CONTAINING PROTEIN 3"/>
    <property type="match status" value="1"/>
</dbReference>
<name>A0A433QKN6_9FUNG</name>